<name>F7XW09_MIDMI</name>
<proteinExistence type="predicted"/>
<dbReference type="EMBL" id="CP002130">
    <property type="protein sequence ID" value="AEI88858.1"/>
    <property type="molecule type" value="Genomic_DNA"/>
</dbReference>
<organism evidence="1 2">
    <name type="scientific">Midichloria mitochondrii (strain IricVA)</name>
    <dbReference type="NCBI Taxonomy" id="696127"/>
    <lineage>
        <taxon>Bacteria</taxon>
        <taxon>Pseudomonadati</taxon>
        <taxon>Pseudomonadota</taxon>
        <taxon>Alphaproteobacteria</taxon>
        <taxon>Rickettsiales</taxon>
        <taxon>Candidatus Midichloriaceae</taxon>
        <taxon>Candidatus Midichloria</taxon>
    </lineage>
</organism>
<protein>
    <submittedName>
        <fullName evidence="1">Uncharacterized protein</fullName>
    </submittedName>
</protein>
<reference evidence="1" key="1">
    <citation type="journal article" date="2011" name="Mol. Biol. Evol.">
        <title>Phylogenomic evidence for the presence of a flagellum and cbb3 oxidase in the free-living mitochondrial ancestor.</title>
        <authorList>
            <person name="Sassera D."/>
            <person name="Lo N."/>
            <person name="Epis S."/>
            <person name="D'Auria G."/>
            <person name="Montagna M."/>
            <person name="Comandatore F."/>
            <person name="Horner D."/>
            <person name="Pereto J."/>
            <person name="Luciano A.M."/>
            <person name="Franciosi F."/>
            <person name="Ferri E."/>
            <person name="Crotti E."/>
            <person name="Bazzocchi C."/>
            <person name="Daffonchio D."/>
            <person name="Sacchi L."/>
            <person name="Moya A."/>
            <person name="Latorre A."/>
            <person name="Bandi C."/>
        </authorList>
    </citation>
    <scope>NUCLEOTIDE SEQUENCE [LARGE SCALE GENOMIC DNA]</scope>
    <source>
        <strain evidence="1">IricVA</strain>
    </source>
</reference>
<keyword evidence="2" id="KW-1185">Reference proteome</keyword>
<dbReference type="AlphaFoldDB" id="F7XW09"/>
<dbReference type="KEGG" id="mmn:midi_00554"/>
<sequence>MINFHLPLNFRTLQSCTIDYNTEHPFTTAYPDVMLNPI</sequence>
<dbReference type="Proteomes" id="UP000006639">
    <property type="component" value="Chromosome"/>
</dbReference>
<dbReference type="STRING" id="696127.midi_00554"/>
<evidence type="ECO:0000313" key="2">
    <source>
        <dbReference type="Proteomes" id="UP000006639"/>
    </source>
</evidence>
<gene>
    <name evidence="1" type="ordered locus">midi_00554</name>
</gene>
<accession>F7XW09</accession>
<dbReference type="HOGENOM" id="CLU_3330246_0_0_5"/>
<evidence type="ECO:0000313" key="1">
    <source>
        <dbReference type="EMBL" id="AEI88858.1"/>
    </source>
</evidence>